<gene>
    <name evidence="4" type="ORF">P353_22370</name>
</gene>
<proteinExistence type="predicted"/>
<evidence type="ECO:0000313" key="4">
    <source>
        <dbReference type="EMBL" id="KGH26278.1"/>
    </source>
</evidence>
<comment type="caution">
    <text evidence="4">The sequence shown here is derived from an EMBL/GenBank/DDBJ whole genome shotgun (WGS) entry which is preliminary data.</text>
</comment>
<reference evidence="4 5" key="1">
    <citation type="submission" date="2013-09" db="EMBL/GenBank/DDBJ databases">
        <title>High correlation between genotypes and phenotypes of environmental bacteria Comamonas testosteroni strains.</title>
        <authorList>
            <person name="Liu L."/>
            <person name="Zhu W."/>
            <person name="Xia X."/>
            <person name="Xu B."/>
            <person name="Luo M."/>
            <person name="Wang G."/>
        </authorList>
    </citation>
    <scope>NUCLEOTIDE SEQUENCE [LARGE SCALE GENOMIC DNA]</scope>
    <source>
        <strain evidence="4 5">JL40</strain>
    </source>
</reference>
<comment type="subcellular location">
    <subcellularLocation>
        <location evidence="1">Virion</location>
    </subcellularLocation>
</comment>
<dbReference type="Proteomes" id="UP000029553">
    <property type="component" value="Unassembled WGS sequence"/>
</dbReference>
<evidence type="ECO:0000256" key="1">
    <source>
        <dbReference type="ARBA" id="ARBA00004328"/>
    </source>
</evidence>
<dbReference type="AlphaFoldDB" id="A0A096F974"/>
<dbReference type="Pfam" id="PF12236">
    <property type="entry name" value="Head-tail_con"/>
    <property type="match status" value="1"/>
</dbReference>
<dbReference type="RefSeq" id="WP_034374317.1">
    <property type="nucleotide sequence ID" value="NZ_AWOR01000069.1"/>
</dbReference>
<evidence type="ECO:0000256" key="3">
    <source>
        <dbReference type="ARBA" id="ARBA00023219"/>
    </source>
</evidence>
<evidence type="ECO:0000256" key="2">
    <source>
        <dbReference type="ARBA" id="ARBA00022612"/>
    </source>
</evidence>
<evidence type="ECO:0000313" key="5">
    <source>
        <dbReference type="Proteomes" id="UP000029553"/>
    </source>
</evidence>
<name>A0A096F974_COMTE</name>
<dbReference type="InterPro" id="IPR020991">
    <property type="entry name" value="Connector_podovirus"/>
</dbReference>
<accession>A0A096F974</accession>
<evidence type="ECO:0008006" key="6">
    <source>
        <dbReference type="Google" id="ProtNLM"/>
    </source>
</evidence>
<keyword evidence="2" id="KW-1188">Viral release from host cell</keyword>
<organism evidence="4 5">
    <name type="scientific">Comamonas testosteroni</name>
    <name type="common">Pseudomonas testosteroni</name>
    <dbReference type="NCBI Taxonomy" id="285"/>
    <lineage>
        <taxon>Bacteria</taxon>
        <taxon>Pseudomonadati</taxon>
        <taxon>Pseudomonadota</taxon>
        <taxon>Betaproteobacteria</taxon>
        <taxon>Burkholderiales</taxon>
        <taxon>Comamonadaceae</taxon>
        <taxon>Comamonas</taxon>
    </lineage>
</organism>
<protein>
    <recommendedName>
        <fullName evidence="6">Phage tail protein</fullName>
    </recommendedName>
</protein>
<dbReference type="EMBL" id="AWOR01000069">
    <property type="protein sequence ID" value="KGH26278.1"/>
    <property type="molecule type" value="Genomic_DNA"/>
</dbReference>
<sequence>MPVDVQKIKQRHTGLEAEKQLSVGTWRECYQWTNPARGDGLDSVIISATDAQSQKARIFDSTAPESLKVGVSTLMGGMVPANSRWFDMDVGHESDEERAWLDTMARFMWENIHAANFDSEAFDSLLDAFTAGWFVMYMDEAEEGGFYFESWPIGQCCIASSRAAGIVDTVYRQFEMTISQLVAEYGLDNISESSREKYQTNKLDEKVCVLLAIEPREVYAVGARFGKNMPFSACHLEFNSNHVLREGGYQEFPCMVPRWYRLPNSPYATGPVADALPTIKTLNEVFKWVLMGMESTQAPMLIAEDDGVLNPRNIKMGPRKIIVANSVESVKPLITGANPDAGAIAVEGMQATVRKILMADQLPPVEGQAKTAYEWQVRVQTLRQMMGPMFGRFQAEFLQPLIERAFGIVWRANIRSRFALVGQPPQSLLNRSFTVRYLSPLARAQKLEDVSAMDVYEADLANKAQALQDPAILDVYDWEEAAREKAQLRGIKQTLIRDARMVMQMRQQRQEAKAQAQQQAMAAQGQAEMQGAMAQRVARAA</sequence>
<keyword evidence="3" id="KW-0231">Viral genome packaging</keyword>